<dbReference type="EMBL" id="CP092868">
    <property type="protein sequence ID" value="UYV69005.1"/>
    <property type="molecule type" value="Genomic_DNA"/>
</dbReference>
<sequence>MKDLAWDSVSSEEKTLENLTARLLKKESLQDHWDSSGNFKPDNALMTFSKFNRNSTASNKQQQHRQSINDKKKNTHCGYCKKKGHWWKECYKRKEKQKGQQPSSSARDDSCAFSAETSAFLAETKAFWIADSGATDHMTFRREWFSTFEEIPEGVHPVCLGDGKKIYAKKRMPRIKNEEDSQASKKYSGAVEATFAELINFIDFYERELCELRSNYLEHDTTKAPAKRPREKSPVAAKETTTQKTTWCSNQRSQGNPEPKLQKKQPEKPHEAETVEMEIEVTPNKMPNHEQNHKNSKPSKKPNETSNNKPNNPTPNPKIRMPPIKISGVKEWSGLRDGLVKCTKQKPEFYTSGRYINVQTHTTSDYRTATKWLEDRHYTFHFKILDDEKCLRVVVRGLDGCITISEIQEDLENKGFEMSKIARLRNSRTKEELPLIQRKSYMGGILDFLKNFTLGSCACCCGKEACGFWCHVCPPCRTSRSTRFMYACYFLLIVCIALILMIPGVHMKHISPYCINDSNLSYPDCKNHVVHLGTYRAFFAISGFFFLFCLLMIDVASSVDPRSWIQNGFWFPKLIILLLFVTGSFHIPANSKFDILLMYLGLMGSSIFIIIQMFFLIEFSYAWVENWMQKYEESGLPIYERGIVFFTLINYGLAILGKIYLFNQYAKGKYCDLHRIIITLNLAFCIMLSIASKILQVQKAQSRSGLLQSSLVSLFLTYLIWTALISTPCPYCVPEDKDLAINSLLGFLITLAILTYAVFRNNLQKNELLEDGSENPNVPSSERKDNEEVAFVVNSNLGREHPRVWDDEEIKVTYNWSFFHLTFAFASLYLMMTFTAWDVPTAKNNNRASPSSFWFKVIATWISTGIYICILILPFVLPSQNYP</sequence>
<dbReference type="PANTHER" id="PTHR10383:SF9">
    <property type="entry name" value="SERINE INCORPORATOR, ISOFORM F"/>
    <property type="match status" value="1"/>
</dbReference>
<keyword evidence="4 7" id="KW-1133">Transmembrane helix</keyword>
<feature type="transmembrane region" description="Helical" evidence="7">
    <location>
        <begin position="853"/>
        <end position="877"/>
    </location>
</feature>
<proteinExistence type="inferred from homology"/>
<feature type="transmembrane region" description="Helical" evidence="7">
    <location>
        <begin position="596"/>
        <end position="623"/>
    </location>
</feature>
<keyword evidence="10" id="KW-1185">Reference proteome</keyword>
<feature type="compositionally biased region" description="Polar residues" evidence="6">
    <location>
        <begin position="54"/>
        <end position="66"/>
    </location>
</feature>
<evidence type="ECO:0000256" key="5">
    <source>
        <dbReference type="ARBA" id="ARBA00023136"/>
    </source>
</evidence>
<feature type="transmembrane region" description="Helical" evidence="7">
    <location>
        <begin position="814"/>
        <end position="832"/>
    </location>
</feature>
<reference evidence="9 10" key="1">
    <citation type="submission" date="2022-01" db="EMBL/GenBank/DDBJ databases">
        <title>A chromosomal length assembly of Cordylochernes scorpioides.</title>
        <authorList>
            <person name="Zeh D."/>
            <person name="Zeh J."/>
        </authorList>
    </citation>
    <scope>NUCLEOTIDE SEQUENCE [LARGE SCALE GENOMIC DNA]</scope>
    <source>
        <strain evidence="9">IN4F17</strain>
        <tissue evidence="9">Whole Body</tissue>
    </source>
</reference>
<feature type="transmembrane region" description="Helical" evidence="7">
    <location>
        <begin position="673"/>
        <end position="695"/>
    </location>
</feature>
<name>A0ABY6KN63_9ARAC</name>
<feature type="transmembrane region" description="Helical" evidence="7">
    <location>
        <begin position="537"/>
        <end position="557"/>
    </location>
</feature>
<comment type="subcellular location">
    <subcellularLocation>
        <location evidence="1">Membrane</location>
        <topology evidence="1">Multi-pass membrane protein</topology>
    </subcellularLocation>
</comment>
<feature type="transmembrane region" description="Helical" evidence="7">
    <location>
        <begin position="484"/>
        <end position="502"/>
    </location>
</feature>
<evidence type="ECO:0000256" key="3">
    <source>
        <dbReference type="ARBA" id="ARBA00022692"/>
    </source>
</evidence>
<dbReference type="Pfam" id="PF22936">
    <property type="entry name" value="Pol_BBD"/>
    <property type="match status" value="1"/>
</dbReference>
<evidence type="ECO:0000256" key="1">
    <source>
        <dbReference type="ARBA" id="ARBA00004141"/>
    </source>
</evidence>
<feature type="transmembrane region" description="Helical" evidence="7">
    <location>
        <begin position="707"/>
        <end position="727"/>
    </location>
</feature>
<accession>A0ABY6KN63</accession>
<evidence type="ECO:0000256" key="6">
    <source>
        <dbReference type="SAM" id="MobiDB-lite"/>
    </source>
</evidence>
<evidence type="ECO:0000313" key="10">
    <source>
        <dbReference type="Proteomes" id="UP001235939"/>
    </source>
</evidence>
<dbReference type="PANTHER" id="PTHR10383">
    <property type="entry name" value="SERINE INCORPORATOR"/>
    <property type="match status" value="1"/>
</dbReference>
<comment type="similarity">
    <text evidence="2">Belongs to the TDE1 family.</text>
</comment>
<feature type="region of interest" description="Disordered" evidence="6">
    <location>
        <begin position="54"/>
        <end position="74"/>
    </location>
</feature>
<evidence type="ECO:0000259" key="8">
    <source>
        <dbReference type="Pfam" id="PF22936"/>
    </source>
</evidence>
<feature type="compositionally biased region" description="Polar residues" evidence="6">
    <location>
        <begin position="239"/>
        <end position="256"/>
    </location>
</feature>
<feature type="transmembrane region" description="Helical" evidence="7">
    <location>
        <begin position="569"/>
        <end position="589"/>
    </location>
</feature>
<dbReference type="Proteomes" id="UP001235939">
    <property type="component" value="Chromosome 06"/>
</dbReference>
<dbReference type="InterPro" id="IPR054722">
    <property type="entry name" value="PolX-like_BBD"/>
</dbReference>
<feature type="region of interest" description="Disordered" evidence="6">
    <location>
        <begin position="220"/>
        <end position="323"/>
    </location>
</feature>
<feature type="transmembrane region" description="Helical" evidence="7">
    <location>
        <begin position="739"/>
        <end position="759"/>
    </location>
</feature>
<feature type="transmembrane region" description="Helical" evidence="7">
    <location>
        <begin position="643"/>
        <end position="661"/>
    </location>
</feature>
<evidence type="ECO:0000313" key="9">
    <source>
        <dbReference type="EMBL" id="UYV69005.1"/>
    </source>
</evidence>
<dbReference type="InterPro" id="IPR005016">
    <property type="entry name" value="TDE1/TMS"/>
</dbReference>
<keyword evidence="5 7" id="KW-0472">Membrane</keyword>
<evidence type="ECO:0000256" key="7">
    <source>
        <dbReference type="SAM" id="Phobius"/>
    </source>
</evidence>
<protein>
    <submittedName>
        <fullName evidence="9">SERINC3</fullName>
    </submittedName>
</protein>
<organism evidence="9 10">
    <name type="scientific">Cordylochernes scorpioides</name>
    <dbReference type="NCBI Taxonomy" id="51811"/>
    <lineage>
        <taxon>Eukaryota</taxon>
        <taxon>Metazoa</taxon>
        <taxon>Ecdysozoa</taxon>
        <taxon>Arthropoda</taxon>
        <taxon>Chelicerata</taxon>
        <taxon>Arachnida</taxon>
        <taxon>Pseudoscorpiones</taxon>
        <taxon>Cheliferoidea</taxon>
        <taxon>Chernetidae</taxon>
        <taxon>Cordylochernes</taxon>
    </lineage>
</organism>
<keyword evidence="3 7" id="KW-0812">Transmembrane</keyword>
<evidence type="ECO:0000256" key="4">
    <source>
        <dbReference type="ARBA" id="ARBA00022989"/>
    </source>
</evidence>
<evidence type="ECO:0000256" key="2">
    <source>
        <dbReference type="ARBA" id="ARBA00006665"/>
    </source>
</evidence>
<dbReference type="Pfam" id="PF03348">
    <property type="entry name" value="Serinc"/>
    <property type="match status" value="1"/>
</dbReference>
<feature type="domain" description="Retrovirus-related Pol polyprotein from transposon TNT 1-94-like beta-barrel" evidence="8">
    <location>
        <begin position="128"/>
        <end position="170"/>
    </location>
</feature>
<feature type="compositionally biased region" description="Basic and acidic residues" evidence="6">
    <location>
        <begin position="260"/>
        <end position="273"/>
    </location>
</feature>
<gene>
    <name evidence="9" type="ORF">LAZ67_6001991</name>
</gene>